<dbReference type="NCBIfam" id="TIGR01726">
    <property type="entry name" value="HEQRo_perm_3TM"/>
    <property type="match status" value="1"/>
</dbReference>
<organism evidence="10 11">
    <name type="scientific">Aliirhizobium smilacinae</name>
    <dbReference type="NCBI Taxonomy" id="1395944"/>
    <lineage>
        <taxon>Bacteria</taxon>
        <taxon>Pseudomonadati</taxon>
        <taxon>Pseudomonadota</taxon>
        <taxon>Alphaproteobacteria</taxon>
        <taxon>Hyphomicrobiales</taxon>
        <taxon>Rhizobiaceae</taxon>
        <taxon>Aliirhizobium</taxon>
    </lineage>
</organism>
<dbReference type="GO" id="GO:0022857">
    <property type="term" value="F:transmembrane transporter activity"/>
    <property type="evidence" value="ECO:0007669"/>
    <property type="project" value="InterPro"/>
</dbReference>
<keyword evidence="4" id="KW-1003">Cell membrane</keyword>
<comment type="subcellular location">
    <subcellularLocation>
        <location evidence="1">Cell inner membrane</location>
        <topology evidence="1">Multi-pass membrane protein</topology>
    </subcellularLocation>
    <subcellularLocation>
        <location evidence="8">Cell membrane</location>
        <topology evidence="8">Multi-pass membrane protein</topology>
    </subcellularLocation>
</comment>
<feature type="domain" description="ABC transmembrane type-1" evidence="9">
    <location>
        <begin position="29"/>
        <end position="227"/>
    </location>
</feature>
<reference evidence="10 11" key="1">
    <citation type="submission" date="2019-06" db="EMBL/GenBank/DDBJ databases">
        <title>The draft genome of Rhizobium smilacinae PTYR-5.</title>
        <authorList>
            <person name="Liu L."/>
            <person name="Li L."/>
            <person name="Zhang X."/>
        </authorList>
    </citation>
    <scope>NUCLEOTIDE SEQUENCE [LARGE SCALE GENOMIC DNA]</scope>
    <source>
        <strain evidence="10 11">PTYR-5</strain>
    </source>
</reference>
<dbReference type="InterPro" id="IPR010065">
    <property type="entry name" value="AA_ABC_transptr_permease_3TM"/>
</dbReference>
<evidence type="ECO:0000256" key="2">
    <source>
        <dbReference type="ARBA" id="ARBA00010072"/>
    </source>
</evidence>
<evidence type="ECO:0000256" key="3">
    <source>
        <dbReference type="ARBA" id="ARBA00022448"/>
    </source>
</evidence>
<accession>A0A5C4XJC1</accession>
<evidence type="ECO:0000256" key="1">
    <source>
        <dbReference type="ARBA" id="ARBA00004429"/>
    </source>
</evidence>
<dbReference type="EMBL" id="VDMN01000002">
    <property type="protein sequence ID" value="TNM63526.1"/>
    <property type="molecule type" value="Genomic_DNA"/>
</dbReference>
<dbReference type="RefSeq" id="WP_139676436.1">
    <property type="nucleotide sequence ID" value="NZ_VDMN01000002.1"/>
</dbReference>
<sequence>MNYHWNWWIFFEPSLDGTNTYLTTLFWGLGWTAATAIVAFAIALVLGSIVGVARTAPIGWMQRAGTIFVEIFRNIPLLVQMFLWYFVLPEILPRDAGMWLKQLPNAQFYTAAVCLGFYHAARMAEVVRAGLLSLSRGQKMAGQALGLTLPQTYRYVLLPVAYRIVVPAITSEFLSCTKNTSVGIAIGLVELTGTARAMQENTFQVFEAFAAATVLYLALNMVIVFAMRAVEKSAVIPGLGNRVAGRGR</sequence>
<evidence type="ECO:0000256" key="5">
    <source>
        <dbReference type="ARBA" id="ARBA00022692"/>
    </source>
</evidence>
<dbReference type="InterPro" id="IPR035906">
    <property type="entry name" value="MetI-like_sf"/>
</dbReference>
<dbReference type="AlphaFoldDB" id="A0A5C4XJC1"/>
<dbReference type="CDD" id="cd06261">
    <property type="entry name" value="TM_PBP2"/>
    <property type="match status" value="1"/>
</dbReference>
<dbReference type="OrthoDB" id="7341446at2"/>
<dbReference type="PANTHER" id="PTHR30614:SF42">
    <property type="entry name" value="GLUTAMATE_ASPARTATE IMPORT PERMEASE PROTEIN GLTJ"/>
    <property type="match status" value="1"/>
</dbReference>
<keyword evidence="5 8" id="KW-0812">Transmembrane</keyword>
<dbReference type="PANTHER" id="PTHR30614">
    <property type="entry name" value="MEMBRANE COMPONENT OF AMINO ACID ABC TRANSPORTER"/>
    <property type="match status" value="1"/>
</dbReference>
<evidence type="ECO:0000256" key="4">
    <source>
        <dbReference type="ARBA" id="ARBA00022475"/>
    </source>
</evidence>
<dbReference type="PROSITE" id="PS50928">
    <property type="entry name" value="ABC_TM1"/>
    <property type="match status" value="1"/>
</dbReference>
<keyword evidence="6 8" id="KW-1133">Transmembrane helix</keyword>
<dbReference type="InterPro" id="IPR043429">
    <property type="entry name" value="ArtM/GltK/GlnP/TcyL/YhdX-like"/>
</dbReference>
<feature type="transmembrane region" description="Helical" evidence="8">
    <location>
        <begin position="71"/>
        <end position="88"/>
    </location>
</feature>
<dbReference type="Proteomes" id="UP000311605">
    <property type="component" value="Unassembled WGS sequence"/>
</dbReference>
<comment type="caution">
    <text evidence="10">The sequence shown here is derived from an EMBL/GenBank/DDBJ whole genome shotgun (WGS) entry which is preliminary data.</text>
</comment>
<dbReference type="GO" id="GO:0006865">
    <property type="term" value="P:amino acid transport"/>
    <property type="evidence" value="ECO:0007669"/>
    <property type="project" value="TreeGrafter"/>
</dbReference>
<protein>
    <submittedName>
        <fullName evidence="10">Amino acid ABC transporter permease</fullName>
    </submittedName>
</protein>
<feature type="transmembrane region" description="Helical" evidence="8">
    <location>
        <begin position="108"/>
        <end position="131"/>
    </location>
</feature>
<comment type="similarity">
    <text evidence="2">Belongs to the binding-protein-dependent transport system permease family. HisMQ subfamily.</text>
</comment>
<dbReference type="InterPro" id="IPR000515">
    <property type="entry name" value="MetI-like"/>
</dbReference>
<dbReference type="Gene3D" id="1.10.3720.10">
    <property type="entry name" value="MetI-like"/>
    <property type="match status" value="1"/>
</dbReference>
<keyword evidence="7 8" id="KW-0472">Membrane</keyword>
<name>A0A5C4XJC1_9HYPH</name>
<feature type="transmembrane region" description="Helical" evidence="8">
    <location>
        <begin position="205"/>
        <end position="227"/>
    </location>
</feature>
<evidence type="ECO:0000259" key="9">
    <source>
        <dbReference type="PROSITE" id="PS50928"/>
    </source>
</evidence>
<dbReference type="Pfam" id="PF00528">
    <property type="entry name" value="BPD_transp_1"/>
    <property type="match status" value="1"/>
</dbReference>
<evidence type="ECO:0000313" key="10">
    <source>
        <dbReference type="EMBL" id="TNM63526.1"/>
    </source>
</evidence>
<keyword evidence="3 8" id="KW-0813">Transport</keyword>
<evidence type="ECO:0000256" key="8">
    <source>
        <dbReference type="RuleBase" id="RU363032"/>
    </source>
</evidence>
<evidence type="ECO:0000256" key="6">
    <source>
        <dbReference type="ARBA" id="ARBA00022989"/>
    </source>
</evidence>
<gene>
    <name evidence="10" type="ORF">FHP24_11990</name>
</gene>
<dbReference type="GO" id="GO:0043190">
    <property type="term" value="C:ATP-binding cassette (ABC) transporter complex"/>
    <property type="evidence" value="ECO:0007669"/>
    <property type="project" value="InterPro"/>
</dbReference>
<dbReference type="SUPFAM" id="SSF161098">
    <property type="entry name" value="MetI-like"/>
    <property type="match status" value="1"/>
</dbReference>
<evidence type="ECO:0000256" key="7">
    <source>
        <dbReference type="ARBA" id="ARBA00023136"/>
    </source>
</evidence>
<evidence type="ECO:0000313" key="11">
    <source>
        <dbReference type="Proteomes" id="UP000311605"/>
    </source>
</evidence>
<proteinExistence type="inferred from homology"/>
<keyword evidence="11" id="KW-1185">Reference proteome</keyword>
<feature type="transmembrane region" description="Helical" evidence="8">
    <location>
        <begin position="25"/>
        <end position="50"/>
    </location>
</feature>